<proteinExistence type="predicted"/>
<keyword evidence="1" id="KW-0812">Transmembrane</keyword>
<keyword evidence="3" id="KW-1185">Reference proteome</keyword>
<sequence length="156" mass="18803">MKKKYTDLYFEKGNILTKIWQTIVMIIGWGCIFLPIYLVYKLITTKNNIEFFKISNYADVLKQFELVTIILIFTFIIVIIFCVSLTFIQNTRKTNTSDHWPMFNPIDQQEKELIFAKIVDKRFGTKEFRENINYYEVDESQNFEVDELFYTLKKEK</sequence>
<gene>
    <name evidence="2" type="ORF">KAK10_02715</name>
</gene>
<keyword evidence="1" id="KW-0472">Membrane</keyword>
<protein>
    <recommendedName>
        <fullName evidence="4">Poly-beta-1,6-N-acetyl-D-glucosamine biosynthesis protein PgaD</fullName>
    </recommendedName>
</protein>
<evidence type="ECO:0000313" key="2">
    <source>
        <dbReference type="EMBL" id="MCM2436844.1"/>
    </source>
</evidence>
<feature type="transmembrane region" description="Helical" evidence="1">
    <location>
        <begin position="64"/>
        <end position="88"/>
    </location>
</feature>
<feature type="transmembrane region" description="Helical" evidence="1">
    <location>
        <begin position="20"/>
        <end position="43"/>
    </location>
</feature>
<comment type="caution">
    <text evidence="2">The sequence shown here is derived from an EMBL/GenBank/DDBJ whole genome shotgun (WGS) entry which is preliminary data.</text>
</comment>
<dbReference type="EMBL" id="JAGMVS010000039">
    <property type="protein sequence ID" value="MCM2436844.1"/>
    <property type="molecule type" value="Genomic_DNA"/>
</dbReference>
<dbReference type="Proteomes" id="UP001057481">
    <property type="component" value="Unassembled WGS sequence"/>
</dbReference>
<reference evidence="2" key="1">
    <citation type="submission" date="2021-04" db="EMBL/GenBank/DDBJ databases">
        <title>Taxonomic assessment of Weissella genus.</title>
        <authorList>
            <person name="Fanelli F."/>
            <person name="Chieffi D."/>
            <person name="Dell'Aquila A."/>
            <person name="Gyu-Sung C."/>
            <person name="Franz C.M.A.P."/>
            <person name="Fusco V."/>
        </authorList>
    </citation>
    <scope>NUCLEOTIDE SEQUENCE</scope>
    <source>
        <strain evidence="2">LMG 25373</strain>
    </source>
</reference>
<keyword evidence="1" id="KW-1133">Transmembrane helix</keyword>
<name>A0ABT0VG87_9LACO</name>
<evidence type="ECO:0008006" key="4">
    <source>
        <dbReference type="Google" id="ProtNLM"/>
    </source>
</evidence>
<evidence type="ECO:0000313" key="3">
    <source>
        <dbReference type="Proteomes" id="UP001057481"/>
    </source>
</evidence>
<accession>A0ABT0VG87</accession>
<organism evidence="2 3">
    <name type="scientific">Periweissella beninensis</name>
    <dbReference type="NCBI Taxonomy" id="504936"/>
    <lineage>
        <taxon>Bacteria</taxon>
        <taxon>Bacillati</taxon>
        <taxon>Bacillota</taxon>
        <taxon>Bacilli</taxon>
        <taxon>Lactobacillales</taxon>
        <taxon>Lactobacillaceae</taxon>
        <taxon>Periweissella</taxon>
    </lineage>
</organism>
<dbReference type="RefSeq" id="WP_205143197.1">
    <property type="nucleotide sequence ID" value="NZ_JAFBDN010000004.1"/>
</dbReference>
<evidence type="ECO:0000256" key="1">
    <source>
        <dbReference type="SAM" id="Phobius"/>
    </source>
</evidence>